<sequence length="77" mass="8916">MGCSANGARSRVFWSLDEGDMEDLYAMLQLVFLSRLQMERRVCFIEDQGPRLLREASRKGQSFSKKLKKKGQASWRS</sequence>
<feature type="region of interest" description="Disordered" evidence="1">
    <location>
        <begin position="57"/>
        <end position="77"/>
    </location>
</feature>
<dbReference type="Proteomes" id="UP000593564">
    <property type="component" value="Unassembled WGS sequence"/>
</dbReference>
<dbReference type="EMBL" id="JACBKZ010000014">
    <property type="protein sequence ID" value="KAF5933411.1"/>
    <property type="molecule type" value="Genomic_DNA"/>
</dbReference>
<gene>
    <name evidence="2" type="ORF">HYC85_029582</name>
</gene>
<reference evidence="2 3" key="2">
    <citation type="submission" date="2020-07" db="EMBL/GenBank/DDBJ databases">
        <title>Genome assembly of wild tea tree DASZ reveals pedigree and selection history of tea varieties.</title>
        <authorList>
            <person name="Zhang W."/>
        </authorList>
    </citation>
    <scope>NUCLEOTIDE SEQUENCE [LARGE SCALE GENOMIC DNA]</scope>
    <source>
        <strain evidence="3">cv. G240</strain>
        <tissue evidence="2">Leaf</tissue>
    </source>
</reference>
<keyword evidence="3" id="KW-1185">Reference proteome</keyword>
<evidence type="ECO:0000313" key="2">
    <source>
        <dbReference type="EMBL" id="KAF5933411.1"/>
    </source>
</evidence>
<evidence type="ECO:0000313" key="3">
    <source>
        <dbReference type="Proteomes" id="UP000593564"/>
    </source>
</evidence>
<reference evidence="3" key="1">
    <citation type="journal article" date="2020" name="Nat. Commun.">
        <title>Genome assembly of wild tea tree DASZ reveals pedigree and selection history of tea varieties.</title>
        <authorList>
            <person name="Zhang W."/>
            <person name="Zhang Y."/>
            <person name="Qiu H."/>
            <person name="Guo Y."/>
            <person name="Wan H."/>
            <person name="Zhang X."/>
            <person name="Scossa F."/>
            <person name="Alseekh S."/>
            <person name="Zhang Q."/>
            <person name="Wang P."/>
            <person name="Xu L."/>
            <person name="Schmidt M.H."/>
            <person name="Jia X."/>
            <person name="Li D."/>
            <person name="Zhu A."/>
            <person name="Guo F."/>
            <person name="Chen W."/>
            <person name="Ni D."/>
            <person name="Usadel B."/>
            <person name="Fernie A.R."/>
            <person name="Wen W."/>
        </authorList>
    </citation>
    <scope>NUCLEOTIDE SEQUENCE [LARGE SCALE GENOMIC DNA]</scope>
    <source>
        <strain evidence="3">cv. G240</strain>
    </source>
</reference>
<comment type="caution">
    <text evidence="2">The sequence shown here is derived from an EMBL/GenBank/DDBJ whole genome shotgun (WGS) entry which is preliminary data.</text>
</comment>
<dbReference type="AlphaFoldDB" id="A0A7J7FZP3"/>
<accession>A0A7J7FZP3</accession>
<evidence type="ECO:0000256" key="1">
    <source>
        <dbReference type="SAM" id="MobiDB-lite"/>
    </source>
</evidence>
<organism evidence="2 3">
    <name type="scientific">Camellia sinensis</name>
    <name type="common">Tea plant</name>
    <name type="synonym">Thea sinensis</name>
    <dbReference type="NCBI Taxonomy" id="4442"/>
    <lineage>
        <taxon>Eukaryota</taxon>
        <taxon>Viridiplantae</taxon>
        <taxon>Streptophyta</taxon>
        <taxon>Embryophyta</taxon>
        <taxon>Tracheophyta</taxon>
        <taxon>Spermatophyta</taxon>
        <taxon>Magnoliopsida</taxon>
        <taxon>eudicotyledons</taxon>
        <taxon>Gunneridae</taxon>
        <taxon>Pentapetalae</taxon>
        <taxon>asterids</taxon>
        <taxon>Ericales</taxon>
        <taxon>Theaceae</taxon>
        <taxon>Camellia</taxon>
    </lineage>
</organism>
<protein>
    <submittedName>
        <fullName evidence="2">Uncharacterized protein</fullName>
    </submittedName>
</protein>
<proteinExistence type="predicted"/>
<name>A0A7J7FZP3_CAMSI</name>